<name>A0ABU6XID3_9FABA</name>
<organism evidence="2 3">
    <name type="scientific">Stylosanthes scabra</name>
    <dbReference type="NCBI Taxonomy" id="79078"/>
    <lineage>
        <taxon>Eukaryota</taxon>
        <taxon>Viridiplantae</taxon>
        <taxon>Streptophyta</taxon>
        <taxon>Embryophyta</taxon>
        <taxon>Tracheophyta</taxon>
        <taxon>Spermatophyta</taxon>
        <taxon>Magnoliopsida</taxon>
        <taxon>eudicotyledons</taxon>
        <taxon>Gunneridae</taxon>
        <taxon>Pentapetalae</taxon>
        <taxon>rosids</taxon>
        <taxon>fabids</taxon>
        <taxon>Fabales</taxon>
        <taxon>Fabaceae</taxon>
        <taxon>Papilionoideae</taxon>
        <taxon>50 kb inversion clade</taxon>
        <taxon>dalbergioids sensu lato</taxon>
        <taxon>Dalbergieae</taxon>
        <taxon>Pterocarpus clade</taxon>
        <taxon>Stylosanthes</taxon>
    </lineage>
</organism>
<dbReference type="InterPro" id="IPR016181">
    <property type="entry name" value="Acyl_CoA_acyltransferase"/>
</dbReference>
<dbReference type="EMBL" id="JASCZI010211823">
    <property type="protein sequence ID" value="MED6196946.1"/>
    <property type="molecule type" value="Genomic_DNA"/>
</dbReference>
<accession>A0ABU6XID3</accession>
<feature type="domain" description="N-acetyltransferase" evidence="1">
    <location>
        <begin position="61"/>
        <end position="147"/>
    </location>
</feature>
<dbReference type="Pfam" id="PF14542">
    <property type="entry name" value="Acetyltransf_CG"/>
    <property type="match status" value="1"/>
</dbReference>
<sequence length="153" mass="16948">MARPNMKFGQESRKVVLYLSCCLFPSSQRQERELSVTVTETMSTESESVGSGGGKVVPVIVWNEGSRRFETEDKEAYVEYVVRDNGNVMDLIHTYVPSSKRGLGLASHLCVAAFQHAKSNSFSIIPTCSYVSETFLPRNPSWNSVVYNGAGKI</sequence>
<proteinExistence type="predicted"/>
<dbReference type="Proteomes" id="UP001341840">
    <property type="component" value="Unassembled WGS sequence"/>
</dbReference>
<dbReference type="InterPro" id="IPR031165">
    <property type="entry name" value="GNAT_YJDJ"/>
</dbReference>
<keyword evidence="3" id="KW-1185">Reference proteome</keyword>
<reference evidence="2 3" key="1">
    <citation type="journal article" date="2023" name="Plants (Basel)">
        <title>Bridging the Gap: Combining Genomics and Transcriptomics Approaches to Understand Stylosanthes scabra, an Orphan Legume from the Brazilian Caatinga.</title>
        <authorList>
            <person name="Ferreira-Neto J.R.C."/>
            <person name="da Silva M.D."/>
            <person name="Binneck E."/>
            <person name="de Melo N.F."/>
            <person name="da Silva R.H."/>
            <person name="de Melo A.L.T.M."/>
            <person name="Pandolfi V."/>
            <person name="Bustamante F.O."/>
            <person name="Brasileiro-Vidal A.C."/>
            <person name="Benko-Iseppon A.M."/>
        </authorList>
    </citation>
    <scope>NUCLEOTIDE SEQUENCE [LARGE SCALE GENOMIC DNA]</scope>
    <source>
        <tissue evidence="2">Leaves</tissue>
    </source>
</reference>
<dbReference type="InterPro" id="IPR045057">
    <property type="entry name" value="Gcn5-rel_NAT"/>
</dbReference>
<evidence type="ECO:0000313" key="3">
    <source>
        <dbReference type="Proteomes" id="UP001341840"/>
    </source>
</evidence>
<gene>
    <name evidence="2" type="ORF">PIB30_052072</name>
</gene>
<evidence type="ECO:0000259" key="1">
    <source>
        <dbReference type="PROSITE" id="PS51729"/>
    </source>
</evidence>
<dbReference type="PANTHER" id="PTHR31435:SF9">
    <property type="entry name" value="PROTEIN NATD1"/>
    <property type="match status" value="1"/>
</dbReference>
<dbReference type="Gene3D" id="3.40.630.30">
    <property type="match status" value="1"/>
</dbReference>
<dbReference type="PANTHER" id="PTHR31435">
    <property type="entry name" value="PROTEIN NATD1"/>
    <property type="match status" value="1"/>
</dbReference>
<protein>
    <recommendedName>
        <fullName evidence="1">N-acetyltransferase domain-containing protein</fullName>
    </recommendedName>
</protein>
<evidence type="ECO:0000313" key="2">
    <source>
        <dbReference type="EMBL" id="MED6196946.1"/>
    </source>
</evidence>
<dbReference type="SUPFAM" id="SSF55729">
    <property type="entry name" value="Acyl-CoA N-acyltransferases (Nat)"/>
    <property type="match status" value="1"/>
</dbReference>
<comment type="caution">
    <text evidence="2">The sequence shown here is derived from an EMBL/GenBank/DDBJ whole genome shotgun (WGS) entry which is preliminary data.</text>
</comment>
<dbReference type="PROSITE" id="PS51729">
    <property type="entry name" value="GNAT_YJDJ"/>
    <property type="match status" value="1"/>
</dbReference>